<keyword evidence="6 7" id="KW-0472">Membrane</keyword>
<dbReference type="Gene3D" id="1.20.81.30">
    <property type="entry name" value="Type II secretion system (T2SS), domain F"/>
    <property type="match status" value="2"/>
</dbReference>
<evidence type="ECO:0000256" key="5">
    <source>
        <dbReference type="ARBA" id="ARBA00022989"/>
    </source>
</evidence>
<proteinExistence type="inferred from homology"/>
<evidence type="ECO:0000256" key="1">
    <source>
        <dbReference type="ARBA" id="ARBA00004651"/>
    </source>
</evidence>
<dbReference type="PANTHER" id="PTHR30012">
    <property type="entry name" value="GENERAL SECRETION PATHWAY PROTEIN"/>
    <property type="match status" value="1"/>
</dbReference>
<dbReference type="EMBL" id="JBHTOA010000035">
    <property type="protein sequence ID" value="MFD1399639.1"/>
    <property type="molecule type" value="Genomic_DNA"/>
</dbReference>
<feature type="transmembrane region" description="Helical" evidence="7">
    <location>
        <begin position="288"/>
        <end position="308"/>
    </location>
</feature>
<evidence type="ECO:0000256" key="6">
    <source>
        <dbReference type="ARBA" id="ARBA00023136"/>
    </source>
</evidence>
<accession>A0ABW4BHD4</accession>
<comment type="caution">
    <text evidence="9">The sequence shown here is derived from an EMBL/GenBank/DDBJ whole genome shotgun (WGS) entry which is preliminary data.</text>
</comment>
<feature type="domain" description="Type II secretion system protein GspF" evidence="8">
    <location>
        <begin position="15"/>
        <end position="133"/>
    </location>
</feature>
<dbReference type="RefSeq" id="WP_204119351.1">
    <property type="nucleotide sequence ID" value="NZ_BOLV01000014.1"/>
</dbReference>
<organism evidence="9 10">
    <name type="scientific">Lacticaseibacillus suilingensis</name>
    <dbReference type="NCBI Taxonomy" id="2799577"/>
    <lineage>
        <taxon>Bacteria</taxon>
        <taxon>Bacillati</taxon>
        <taxon>Bacillota</taxon>
        <taxon>Bacilli</taxon>
        <taxon>Lactobacillales</taxon>
        <taxon>Lactobacillaceae</taxon>
        <taxon>Lacticaseibacillus</taxon>
    </lineage>
</organism>
<keyword evidence="3" id="KW-1003">Cell membrane</keyword>
<reference evidence="10" key="1">
    <citation type="journal article" date="2019" name="Int. J. Syst. Evol. Microbiol.">
        <title>The Global Catalogue of Microorganisms (GCM) 10K type strain sequencing project: providing services to taxonomists for standard genome sequencing and annotation.</title>
        <authorList>
            <consortium name="The Broad Institute Genomics Platform"/>
            <consortium name="The Broad Institute Genome Sequencing Center for Infectious Disease"/>
            <person name="Wu L."/>
            <person name="Ma J."/>
        </authorList>
    </citation>
    <scope>NUCLEOTIDE SEQUENCE [LARGE SCALE GENOMIC DNA]</scope>
    <source>
        <strain evidence="10">CCM 9110</strain>
    </source>
</reference>
<evidence type="ECO:0000256" key="3">
    <source>
        <dbReference type="ARBA" id="ARBA00022475"/>
    </source>
</evidence>
<dbReference type="PANTHER" id="PTHR30012:SF0">
    <property type="entry name" value="TYPE II SECRETION SYSTEM PROTEIN F-RELATED"/>
    <property type="match status" value="1"/>
</dbReference>
<evidence type="ECO:0000259" key="8">
    <source>
        <dbReference type="Pfam" id="PF00482"/>
    </source>
</evidence>
<keyword evidence="10" id="KW-1185">Reference proteome</keyword>
<keyword evidence="4 7" id="KW-0812">Transmembrane</keyword>
<evidence type="ECO:0000313" key="9">
    <source>
        <dbReference type="EMBL" id="MFD1399639.1"/>
    </source>
</evidence>
<dbReference type="Pfam" id="PF00482">
    <property type="entry name" value="T2SSF"/>
    <property type="match status" value="2"/>
</dbReference>
<keyword evidence="5 7" id="KW-1133">Transmembrane helix</keyword>
<dbReference type="InterPro" id="IPR003004">
    <property type="entry name" value="GspF/PilC"/>
</dbReference>
<dbReference type="InterPro" id="IPR018076">
    <property type="entry name" value="T2SS_GspF_dom"/>
</dbReference>
<comment type="similarity">
    <text evidence="2">Belongs to the GSP F family.</text>
</comment>
<feature type="transmembrane region" description="Helical" evidence="7">
    <location>
        <begin position="109"/>
        <end position="135"/>
    </location>
</feature>
<protein>
    <submittedName>
        <fullName evidence="9">Type II secretion system F family protein</fullName>
    </submittedName>
</protein>
<feature type="transmembrane region" description="Helical" evidence="7">
    <location>
        <begin position="147"/>
        <end position="164"/>
    </location>
</feature>
<feature type="domain" description="Type II secretion system protein GspF" evidence="8">
    <location>
        <begin position="197"/>
        <end position="312"/>
    </location>
</feature>
<evidence type="ECO:0000313" key="10">
    <source>
        <dbReference type="Proteomes" id="UP001597199"/>
    </source>
</evidence>
<dbReference type="InterPro" id="IPR042094">
    <property type="entry name" value="T2SS_GspF_sf"/>
</dbReference>
<name>A0ABW4BHD4_9LACO</name>
<evidence type="ECO:0000256" key="4">
    <source>
        <dbReference type="ARBA" id="ARBA00022692"/>
    </source>
</evidence>
<dbReference type="Proteomes" id="UP001597199">
    <property type="component" value="Unassembled WGS sequence"/>
</dbReference>
<gene>
    <name evidence="9" type="ORF">ACFQ41_10005</name>
</gene>
<evidence type="ECO:0000256" key="7">
    <source>
        <dbReference type="SAM" id="Phobius"/>
    </source>
</evidence>
<sequence length="322" mass="34575">MTRRKIPLTVQVAVCSQLRQLLMAGFSLRVALTIIGLNFPGYQPHWQRLTTMLAAGAPLAEGTAMIGFHPVIVQQLTLATGHGDLAGALGAASQFMQVQTQSRRKLQLLLLYPAVLIGLLLVLQVGLMIGVLPLLSSRPSPLLAEEAVGMAGVALFGGLMGWRFHRAAAPKRAQWLLGLPCVQGAARQYYQYLFTSGLAQFLTAGLTLPDYLNQLSRLVASPLHATAEAVQTALAQGAKASAALRQPLIEPAVAELMSLGQSEQVVAEGMRVFAAQRLQAFEATLTRWLAVVQPVMFLLIGGQIVLMYRELLLPLYGGLGGY</sequence>
<evidence type="ECO:0000256" key="2">
    <source>
        <dbReference type="ARBA" id="ARBA00005745"/>
    </source>
</evidence>
<comment type="subcellular location">
    <subcellularLocation>
        <location evidence="1">Cell membrane</location>
        <topology evidence="1">Multi-pass membrane protein</topology>
    </subcellularLocation>
</comment>